<proteinExistence type="predicted"/>
<reference evidence="1 2" key="1">
    <citation type="submission" date="2019-01" db="EMBL/GenBank/DDBJ databases">
        <title>Draft genome sequences of three monokaryotic isolates of the white-rot basidiomycete fungus Dichomitus squalens.</title>
        <authorList>
            <consortium name="DOE Joint Genome Institute"/>
            <person name="Lopez S.C."/>
            <person name="Andreopoulos B."/>
            <person name="Pangilinan J."/>
            <person name="Lipzen A."/>
            <person name="Riley R."/>
            <person name="Ahrendt S."/>
            <person name="Ng V."/>
            <person name="Barry K."/>
            <person name="Daum C."/>
            <person name="Grigoriev I.V."/>
            <person name="Hilden K.S."/>
            <person name="Makela M.R."/>
            <person name="de Vries R.P."/>
        </authorList>
    </citation>
    <scope>NUCLEOTIDE SEQUENCE [LARGE SCALE GENOMIC DNA]</scope>
    <source>
        <strain evidence="1 2">CBS 464.89</strain>
    </source>
</reference>
<evidence type="ECO:0000313" key="1">
    <source>
        <dbReference type="EMBL" id="TBU51147.1"/>
    </source>
</evidence>
<feature type="non-terminal residue" evidence="1">
    <location>
        <position position="59"/>
    </location>
</feature>
<dbReference type="EMBL" id="ML145379">
    <property type="protein sequence ID" value="TBU51147.1"/>
    <property type="molecule type" value="Genomic_DNA"/>
</dbReference>
<protein>
    <submittedName>
        <fullName evidence="1">Uncharacterized protein</fullName>
    </submittedName>
</protein>
<dbReference type="AlphaFoldDB" id="A0A4Q9PD33"/>
<accession>A0A4Q9PD33</accession>
<organism evidence="1 2">
    <name type="scientific">Dichomitus squalens</name>
    <dbReference type="NCBI Taxonomy" id="114155"/>
    <lineage>
        <taxon>Eukaryota</taxon>
        <taxon>Fungi</taxon>
        <taxon>Dikarya</taxon>
        <taxon>Basidiomycota</taxon>
        <taxon>Agaricomycotina</taxon>
        <taxon>Agaricomycetes</taxon>
        <taxon>Polyporales</taxon>
        <taxon>Polyporaceae</taxon>
        <taxon>Dichomitus</taxon>
    </lineage>
</organism>
<evidence type="ECO:0000313" key="2">
    <source>
        <dbReference type="Proteomes" id="UP000292082"/>
    </source>
</evidence>
<sequence>MSTHFALRTHLDPCCVQTADQASIERPANLLAVAGFADPALSFHRAAGERSDVPRARIQ</sequence>
<gene>
    <name evidence="1" type="ORF">BD310DRAFT_1008980</name>
</gene>
<name>A0A4Q9PD33_9APHY</name>
<keyword evidence="2" id="KW-1185">Reference proteome</keyword>
<dbReference type="Proteomes" id="UP000292082">
    <property type="component" value="Unassembled WGS sequence"/>
</dbReference>